<sequence>MASEHIAGSHISAKIGEIKGYFTSGKKELDDAKNFVLTKRNNFIAWGFEVDDRGIVSAVEKVRQLQQAGQGRPDVMAAGFALMAEAGRHTTELLQALQHAEGVAMRVETSISTASSELTDLVLREAPSEAARTFGLVPGAQPTPDVPPALTQTDVLAALQAGMPVSYTDPNGKTTTITPNPDGTQTLTQSATSADGVTTTTSSTNGGPATTTTTQLRPDGSGVIDTTVTGPDGKAQRLQTVPKDGRSTTYVVNDDGSLGAAVSESYPAPNGGLITDAYAPDGGFQREWQRPDGYREVENYIAGPDGQPVLVGTGTSAGVQSTLNTDGSIDTTYPNGQSAKTVTLEDGTVLTKFSDDSVLAYDPDTAPEGTPRASSWEVVQSWTTQQWDQFVGSTAGTATGHPVATGAGVAASGISEAALQAGTTMAGEAAQAAGRSAEASGRAFALLDSGTPGAGRLVVESMDNAATAANAASKAEILANTGKFGGAFATAGLAVYTNVDDVLTDGKGVYEAVGNATGGTVGGIGGAAAGAWAGGLAGGFTGPAAPVAVPVFSVLGAMAGGYGIGSFGSYVGDQAGAGVRELFE</sequence>
<evidence type="ECO:0000256" key="1">
    <source>
        <dbReference type="SAM" id="MobiDB-lite"/>
    </source>
</evidence>
<reference evidence="2 3" key="1">
    <citation type="submission" date="2024-10" db="EMBL/GenBank/DDBJ databases">
        <title>The Natural Products Discovery Center: Release of the First 8490 Sequenced Strains for Exploring Actinobacteria Biosynthetic Diversity.</title>
        <authorList>
            <person name="Kalkreuter E."/>
            <person name="Kautsar S.A."/>
            <person name="Yang D."/>
            <person name="Bader C.D."/>
            <person name="Teijaro C.N."/>
            <person name="Fluegel L."/>
            <person name="Davis C.M."/>
            <person name="Simpson J.R."/>
            <person name="Lauterbach L."/>
            <person name="Steele A.D."/>
            <person name="Gui C."/>
            <person name="Meng S."/>
            <person name="Li G."/>
            <person name="Viehrig K."/>
            <person name="Ye F."/>
            <person name="Su P."/>
            <person name="Kiefer A.F."/>
            <person name="Nichols A."/>
            <person name="Cepeda A.J."/>
            <person name="Yan W."/>
            <person name="Fan B."/>
            <person name="Jiang Y."/>
            <person name="Adhikari A."/>
            <person name="Zheng C.-J."/>
            <person name="Schuster L."/>
            <person name="Cowan T.M."/>
            <person name="Smanski M.J."/>
            <person name="Chevrette M.G."/>
            <person name="De Carvalho L.P.S."/>
            <person name="Shen B."/>
        </authorList>
    </citation>
    <scope>NUCLEOTIDE SEQUENCE [LARGE SCALE GENOMIC DNA]</scope>
    <source>
        <strain evidence="2 3">NPDC020568</strain>
    </source>
</reference>
<protein>
    <submittedName>
        <fullName evidence="2">Uncharacterized protein</fullName>
    </submittedName>
</protein>
<keyword evidence="3" id="KW-1185">Reference proteome</keyword>
<feature type="compositionally biased region" description="Polar residues" evidence="1">
    <location>
        <begin position="168"/>
        <end position="189"/>
    </location>
</feature>
<comment type="caution">
    <text evidence="2">The sequence shown here is derived from an EMBL/GenBank/DDBJ whole genome shotgun (WGS) entry which is preliminary data.</text>
</comment>
<evidence type="ECO:0000313" key="2">
    <source>
        <dbReference type="EMBL" id="MFI1465441.1"/>
    </source>
</evidence>
<proteinExistence type="predicted"/>
<dbReference type="EMBL" id="JBIRUQ010000018">
    <property type="protein sequence ID" value="MFI1465441.1"/>
    <property type="molecule type" value="Genomic_DNA"/>
</dbReference>
<accession>A0ABW7U048</accession>
<dbReference type="GeneID" id="93508283"/>
<dbReference type="Gene3D" id="3.90.930.1">
    <property type="match status" value="1"/>
</dbReference>
<evidence type="ECO:0000313" key="3">
    <source>
        <dbReference type="Proteomes" id="UP001611263"/>
    </source>
</evidence>
<gene>
    <name evidence="2" type="ORF">ACH4WX_32425</name>
</gene>
<name>A0ABW7U048_9NOCA</name>
<feature type="compositionally biased region" description="Low complexity" evidence="1">
    <location>
        <begin position="190"/>
        <end position="212"/>
    </location>
</feature>
<dbReference type="RefSeq" id="WP_156052496.1">
    <property type="nucleotide sequence ID" value="NZ_JBIRUQ010000018.1"/>
</dbReference>
<dbReference type="Proteomes" id="UP001611263">
    <property type="component" value="Unassembled WGS sequence"/>
</dbReference>
<organism evidence="2 3">
    <name type="scientific">Nocardia carnea</name>
    <dbReference type="NCBI Taxonomy" id="37328"/>
    <lineage>
        <taxon>Bacteria</taxon>
        <taxon>Bacillati</taxon>
        <taxon>Actinomycetota</taxon>
        <taxon>Actinomycetes</taxon>
        <taxon>Mycobacteriales</taxon>
        <taxon>Nocardiaceae</taxon>
        <taxon>Nocardia</taxon>
    </lineage>
</organism>
<feature type="region of interest" description="Disordered" evidence="1">
    <location>
        <begin position="166"/>
        <end position="212"/>
    </location>
</feature>